<dbReference type="Proteomes" id="UP000320623">
    <property type="component" value="Unassembled WGS sequence"/>
</dbReference>
<evidence type="ECO:0000313" key="2">
    <source>
        <dbReference type="EMBL" id="CUU02473.1"/>
    </source>
</evidence>
<feature type="chain" id="PRO_5006624581" evidence="1">
    <location>
        <begin position="21"/>
        <end position="291"/>
    </location>
</feature>
<keyword evidence="3" id="KW-1185">Reference proteome</keyword>
<reference evidence="3" key="1">
    <citation type="submission" date="2015-11" db="EMBL/GenBank/DDBJ databases">
        <authorList>
            <person name="Varghese N."/>
        </authorList>
    </citation>
    <scope>NUCLEOTIDE SEQUENCE [LARGE SCALE GENOMIC DNA]</scope>
</reference>
<dbReference type="EMBL" id="FAOO01000003">
    <property type="protein sequence ID" value="CUU02473.1"/>
    <property type="molecule type" value="Genomic_DNA"/>
</dbReference>
<keyword evidence="1" id="KW-0732">Signal</keyword>
<dbReference type="AlphaFoldDB" id="A0A0S4MUQ6"/>
<evidence type="ECO:0000256" key="1">
    <source>
        <dbReference type="SAM" id="SignalP"/>
    </source>
</evidence>
<organism evidence="2 3">
    <name type="scientific">Candidatus Thermokryptus mobilis</name>
    <dbReference type="NCBI Taxonomy" id="1643428"/>
    <lineage>
        <taxon>Bacteria</taxon>
        <taxon>Pseudomonadati</taxon>
        <taxon>Candidatus Kryptoniota</taxon>
        <taxon>Candidatus Thermokryptus</taxon>
    </lineage>
</organism>
<sequence>MRMKILILSFLIFLFATCKKEDTVTSPQMLVQDLIPLNVGNYWIYKGVVLDVNGNPDSTAGVWQDSSVVTAQRIMAGKQAYEITSYRNAQPSSLMYVAKDGDKYYVYFYFPSTGTPLDSLANKWFLWVDPASQSWNVFDQQVKFVLDSASGLTVSGNLSVNASKGANETISITNQTVQSEQFIWDVNLSGKIDQLPGSNLTLTFKQRWYFYKGIGLVKYQTDPMTVRIVVPLVADTTMKFEGERNLIVNYKLMQPTADIVAMRNVEPRSDIFIFKKSFAPYLNAVNKVINR</sequence>
<gene>
    <name evidence="2" type="ORF">JGI1_00499</name>
</gene>
<evidence type="ECO:0000313" key="3">
    <source>
        <dbReference type="Proteomes" id="UP000320623"/>
    </source>
</evidence>
<accession>A0A0S4MUQ6</accession>
<feature type="signal peptide" evidence="1">
    <location>
        <begin position="1"/>
        <end position="20"/>
    </location>
</feature>
<protein>
    <submittedName>
        <fullName evidence="2">Uncharacterized protein</fullName>
    </submittedName>
</protein>
<proteinExistence type="predicted"/>
<name>A0A0S4MUQ6_9BACT</name>